<evidence type="ECO:0000256" key="3">
    <source>
        <dbReference type="ARBA" id="ARBA00022679"/>
    </source>
</evidence>
<dbReference type="SUPFAM" id="SSF53335">
    <property type="entry name" value="S-adenosyl-L-methionine-dependent methyltransferases"/>
    <property type="match status" value="1"/>
</dbReference>
<dbReference type="NCBIfam" id="TIGR00536">
    <property type="entry name" value="hemK_fam"/>
    <property type="match status" value="1"/>
</dbReference>
<dbReference type="InterPro" id="IPR050320">
    <property type="entry name" value="N5-glutamine_MTase"/>
</dbReference>
<keyword evidence="3" id="KW-0808">Transferase</keyword>
<dbReference type="PANTHER" id="PTHR18895:SF74">
    <property type="entry name" value="MTRF1L RELEASE FACTOR GLUTAMINE METHYLTRANSFERASE"/>
    <property type="match status" value="1"/>
</dbReference>
<organism evidence="7 8">
    <name type="scientific">Gordonia sesuvii</name>
    <dbReference type="NCBI Taxonomy" id="3116777"/>
    <lineage>
        <taxon>Bacteria</taxon>
        <taxon>Bacillati</taxon>
        <taxon>Actinomycetota</taxon>
        <taxon>Actinomycetes</taxon>
        <taxon>Mycobacteriales</taxon>
        <taxon>Gordoniaceae</taxon>
        <taxon>Gordonia</taxon>
    </lineage>
</organism>
<protein>
    <recommendedName>
        <fullName evidence="1">peptide chain release factor N(5)-glutamine methyltransferase</fullName>
        <ecNumber evidence="1">2.1.1.297</ecNumber>
    </recommendedName>
</protein>
<accession>A0ABU7MHT7</accession>
<evidence type="ECO:0000313" key="7">
    <source>
        <dbReference type="EMBL" id="MEE3852358.1"/>
    </source>
</evidence>
<name>A0ABU7MHT7_9ACTN</name>
<dbReference type="EC" id="2.1.1.297" evidence="1"/>
<dbReference type="Pfam" id="PF05175">
    <property type="entry name" value="MTS"/>
    <property type="match status" value="1"/>
</dbReference>
<proteinExistence type="predicted"/>
<evidence type="ECO:0000256" key="4">
    <source>
        <dbReference type="ARBA" id="ARBA00022691"/>
    </source>
</evidence>
<dbReference type="EMBL" id="JAZDUF010000006">
    <property type="protein sequence ID" value="MEE3852358.1"/>
    <property type="molecule type" value="Genomic_DNA"/>
</dbReference>
<keyword evidence="4" id="KW-0949">S-adenosyl-L-methionine</keyword>
<dbReference type="Gene3D" id="3.40.50.150">
    <property type="entry name" value="Vaccinia Virus protein VP39"/>
    <property type="match status" value="1"/>
</dbReference>
<dbReference type="InterPro" id="IPR029063">
    <property type="entry name" value="SAM-dependent_MTases_sf"/>
</dbReference>
<dbReference type="InterPro" id="IPR007848">
    <property type="entry name" value="Small_mtfrase_dom"/>
</dbReference>
<dbReference type="InterPro" id="IPR022446">
    <property type="entry name" value="MeTrfrase_put"/>
</dbReference>
<comment type="caution">
    <text evidence="7">The sequence shown here is derived from an EMBL/GenBank/DDBJ whole genome shotgun (WGS) entry which is preliminary data.</text>
</comment>
<reference evidence="7 8" key="1">
    <citation type="submission" date="2024-01" db="EMBL/GenBank/DDBJ databases">
        <title>Draft genome sequence of Gordonia sp. LSe1-13.</title>
        <authorList>
            <person name="Suphannarot A."/>
            <person name="Mingma R."/>
        </authorList>
    </citation>
    <scope>NUCLEOTIDE SEQUENCE [LARGE SCALE GENOMIC DNA]</scope>
    <source>
        <strain evidence="7 8">LSe1-13</strain>
    </source>
</reference>
<gene>
    <name evidence="7" type="ORF">VZC37_18605</name>
</gene>
<dbReference type="InterPro" id="IPR004556">
    <property type="entry name" value="HemK-like"/>
</dbReference>
<dbReference type="Proteomes" id="UP001347146">
    <property type="component" value="Unassembled WGS sequence"/>
</dbReference>
<dbReference type="CDD" id="cd02440">
    <property type="entry name" value="AdoMet_MTases"/>
    <property type="match status" value="1"/>
</dbReference>
<dbReference type="NCBIfam" id="TIGR03704">
    <property type="entry name" value="PrmC_rel_meth"/>
    <property type="match status" value="1"/>
</dbReference>
<sequence length="267" mass="28201">MSLHPDLQLLARTTDRLRAAGCVFAEEEAELLLAKAADPSDLEAMLTRRIAGEPLEVVIGRMTFCGQTVLVDAGVFVPRRRTEWLVRQAVAVCPPGSVVVDLCCGTGAIGLVVAHEVPDVRLYAADIDPAAARCAARNIEHIGGQVFCGDMFEPLPAELKGGVDVVVVNAPYVPTGELGHMPSEARDHEPRHTHDGGLEGVDHHRRIGAEAGAWLRPGGHVLIETGAAQATLTAEALSDHGLLASVVSSEELSATVVVGHHRGNIGR</sequence>
<dbReference type="PANTHER" id="PTHR18895">
    <property type="entry name" value="HEMK METHYLTRANSFERASE"/>
    <property type="match status" value="1"/>
</dbReference>
<comment type="catalytic activity">
    <reaction evidence="5">
        <text>L-glutaminyl-[peptide chain release factor] + S-adenosyl-L-methionine = N(5)-methyl-L-glutaminyl-[peptide chain release factor] + S-adenosyl-L-homocysteine + H(+)</text>
        <dbReference type="Rhea" id="RHEA:42896"/>
        <dbReference type="Rhea" id="RHEA-COMP:10271"/>
        <dbReference type="Rhea" id="RHEA-COMP:10272"/>
        <dbReference type="ChEBI" id="CHEBI:15378"/>
        <dbReference type="ChEBI" id="CHEBI:30011"/>
        <dbReference type="ChEBI" id="CHEBI:57856"/>
        <dbReference type="ChEBI" id="CHEBI:59789"/>
        <dbReference type="ChEBI" id="CHEBI:61891"/>
        <dbReference type="EC" id="2.1.1.297"/>
    </reaction>
</comment>
<keyword evidence="2" id="KW-0489">Methyltransferase</keyword>
<feature type="domain" description="Methyltransferase small" evidence="6">
    <location>
        <begin position="95"/>
        <end position="173"/>
    </location>
</feature>
<dbReference type="RefSeq" id="WP_330434503.1">
    <property type="nucleotide sequence ID" value="NZ_JAZDUF010000006.1"/>
</dbReference>
<evidence type="ECO:0000259" key="6">
    <source>
        <dbReference type="Pfam" id="PF05175"/>
    </source>
</evidence>
<evidence type="ECO:0000256" key="5">
    <source>
        <dbReference type="ARBA" id="ARBA00048391"/>
    </source>
</evidence>
<keyword evidence="8" id="KW-1185">Reference proteome</keyword>
<evidence type="ECO:0000256" key="2">
    <source>
        <dbReference type="ARBA" id="ARBA00022603"/>
    </source>
</evidence>
<evidence type="ECO:0000313" key="8">
    <source>
        <dbReference type="Proteomes" id="UP001347146"/>
    </source>
</evidence>
<evidence type="ECO:0000256" key="1">
    <source>
        <dbReference type="ARBA" id="ARBA00012771"/>
    </source>
</evidence>